<proteinExistence type="predicted"/>
<dbReference type="eggNOG" id="ENOG5031WFJ">
    <property type="taxonomic scope" value="Bacteria"/>
</dbReference>
<dbReference type="RefSeq" id="WP_021069329.1">
    <property type="nucleotide sequence ID" value="NZ_ATDL01000006.1"/>
</dbReference>
<reference evidence="1 2" key="1">
    <citation type="journal article" date="2013" name="Genome Announc.">
        <title>The Draft Genome Sequence of Sphingomonas paucimobilis Strain HER1398 (Proteobacteria), Host to the Giant PAU Phage, Indicates That It Is a Member of the Genus Sphingobacterium (Bacteroidetes).</title>
        <authorList>
            <person name="White R.A.III."/>
            <person name="Suttle C.A."/>
        </authorList>
    </citation>
    <scope>NUCLEOTIDE SEQUENCE [LARGE SCALE GENOMIC DNA]</scope>
    <source>
        <strain evidence="1 2">HER1398</strain>
    </source>
</reference>
<dbReference type="AlphaFoldDB" id="U2HY14"/>
<dbReference type="Proteomes" id="UP000016584">
    <property type="component" value="Unassembled WGS sequence"/>
</dbReference>
<comment type="caution">
    <text evidence="1">The sequence shown here is derived from an EMBL/GenBank/DDBJ whole genome shotgun (WGS) entry which is preliminary data.</text>
</comment>
<dbReference type="OrthoDB" id="963867at2"/>
<keyword evidence="2" id="KW-1185">Reference proteome</keyword>
<protein>
    <submittedName>
        <fullName evidence="1">Uncharacterized protein</fullName>
    </submittedName>
</protein>
<accession>U2HY14</accession>
<dbReference type="PATRIC" id="fig|1346330.5.peg.1150"/>
<evidence type="ECO:0000313" key="1">
    <source>
        <dbReference type="EMBL" id="ERJ60452.1"/>
    </source>
</evidence>
<sequence>MRTKKDLPLAILKALKPFVNLKGDKFEVIAPEDALLHVVDKEPDSNFQFVIEKYQYDSSNSRFACLITKCPKSSNDNGIQKNWINITSLTDEFNGWLKLLEEYDTTPSFFDDPILKAFQEEYYSEFEIIDDEAETKPLNTKQILFLRDYLEELDKK</sequence>
<dbReference type="EMBL" id="ATDL01000006">
    <property type="protein sequence ID" value="ERJ60452.1"/>
    <property type="molecule type" value="Genomic_DNA"/>
</dbReference>
<gene>
    <name evidence="1" type="ORF">M472_16995</name>
</gene>
<organism evidence="1 2">
    <name type="scientific">Sphingobacterium paucimobilis HER1398</name>
    <dbReference type="NCBI Taxonomy" id="1346330"/>
    <lineage>
        <taxon>Bacteria</taxon>
        <taxon>Pseudomonadati</taxon>
        <taxon>Bacteroidota</taxon>
        <taxon>Sphingobacteriia</taxon>
        <taxon>Sphingobacteriales</taxon>
        <taxon>Sphingobacteriaceae</taxon>
        <taxon>Sphingobacterium</taxon>
    </lineage>
</organism>
<name>U2HY14_9SPHI</name>
<evidence type="ECO:0000313" key="2">
    <source>
        <dbReference type="Proteomes" id="UP000016584"/>
    </source>
</evidence>